<sequence>MERGTGERATSRISCSHPEAATARSLQPAEAEGAQAFVTGQQRGNGDDRHREGKSVPGEGWDYADGRRGGRPPYAFGGRETTFGSGVTTPARAAPKAWRRGTSPLADSRIFSLSASPKAHGRRRVQAKEYTPEGVVPKTLEQKAYRPSPKALHISNF</sequence>
<dbReference type="AlphaFoldDB" id="A0A176W3S0"/>
<evidence type="ECO:0000256" key="1">
    <source>
        <dbReference type="SAM" id="MobiDB-lite"/>
    </source>
</evidence>
<name>A0A176W3S0_MARPO</name>
<evidence type="ECO:0000313" key="3">
    <source>
        <dbReference type="Proteomes" id="UP000077202"/>
    </source>
</evidence>
<accession>A0A176W3S0</accession>
<feature type="compositionally biased region" description="Basic and acidic residues" evidence="1">
    <location>
        <begin position="45"/>
        <end position="54"/>
    </location>
</feature>
<dbReference type="EMBL" id="LVLJ01001973">
    <property type="protein sequence ID" value="OAE27115.1"/>
    <property type="molecule type" value="Genomic_DNA"/>
</dbReference>
<feature type="region of interest" description="Disordered" evidence="1">
    <location>
        <begin position="1"/>
        <end position="104"/>
    </location>
</feature>
<gene>
    <name evidence="2" type="ORF">AXG93_900s1000</name>
</gene>
<feature type="compositionally biased region" description="Basic and acidic residues" evidence="1">
    <location>
        <begin position="1"/>
        <end position="10"/>
    </location>
</feature>
<protein>
    <submittedName>
        <fullName evidence="2">Uncharacterized protein</fullName>
    </submittedName>
</protein>
<reference evidence="2" key="1">
    <citation type="submission" date="2016-03" db="EMBL/GenBank/DDBJ databases">
        <title>Mechanisms controlling the formation of the plant cell surface in tip-growing cells are functionally conserved among land plants.</title>
        <authorList>
            <person name="Honkanen S."/>
            <person name="Jones V.A."/>
            <person name="Morieri G."/>
            <person name="Champion C."/>
            <person name="Hetherington A.J."/>
            <person name="Kelly S."/>
            <person name="Saint-Marcoux D."/>
            <person name="Proust H."/>
            <person name="Prescott H."/>
            <person name="Dolan L."/>
        </authorList>
    </citation>
    <scope>NUCLEOTIDE SEQUENCE [LARGE SCALE GENOMIC DNA]</scope>
    <source>
        <tissue evidence="2">Whole gametophyte</tissue>
    </source>
</reference>
<proteinExistence type="predicted"/>
<keyword evidence="3" id="KW-1185">Reference proteome</keyword>
<dbReference type="Proteomes" id="UP000077202">
    <property type="component" value="Unassembled WGS sequence"/>
</dbReference>
<comment type="caution">
    <text evidence="2">The sequence shown here is derived from an EMBL/GenBank/DDBJ whole genome shotgun (WGS) entry which is preliminary data.</text>
</comment>
<evidence type="ECO:0000313" key="2">
    <source>
        <dbReference type="EMBL" id="OAE27115.1"/>
    </source>
</evidence>
<organism evidence="2 3">
    <name type="scientific">Marchantia polymorpha subsp. ruderalis</name>
    <dbReference type="NCBI Taxonomy" id="1480154"/>
    <lineage>
        <taxon>Eukaryota</taxon>
        <taxon>Viridiplantae</taxon>
        <taxon>Streptophyta</taxon>
        <taxon>Embryophyta</taxon>
        <taxon>Marchantiophyta</taxon>
        <taxon>Marchantiopsida</taxon>
        <taxon>Marchantiidae</taxon>
        <taxon>Marchantiales</taxon>
        <taxon>Marchantiaceae</taxon>
        <taxon>Marchantia</taxon>
    </lineage>
</organism>